<dbReference type="Proteomes" id="UP000053097">
    <property type="component" value="Unassembled WGS sequence"/>
</dbReference>
<keyword evidence="2" id="KW-1185">Reference proteome</keyword>
<gene>
    <name evidence="1" type="ORF">X777_01701</name>
</gene>
<name>A0A026WM46_OOCBI</name>
<sequence>YGISDTMLSTLVYLHTGHASSFAKTANGLPGAKEQDRFIVAVHPGQERSLLVINSFVVFASVDRPCSKRGTNPVFVTARHEAAPRFYNRKRDGLEIVIRFLPGQFPPGPFSFADGVEISGL</sequence>
<evidence type="ECO:0000313" key="1">
    <source>
        <dbReference type="EMBL" id="EZA57095.1"/>
    </source>
</evidence>
<proteinExistence type="predicted"/>
<organism evidence="1 2">
    <name type="scientific">Ooceraea biroi</name>
    <name type="common">Clonal raider ant</name>
    <name type="synonym">Cerapachys biroi</name>
    <dbReference type="NCBI Taxonomy" id="2015173"/>
    <lineage>
        <taxon>Eukaryota</taxon>
        <taxon>Metazoa</taxon>
        <taxon>Ecdysozoa</taxon>
        <taxon>Arthropoda</taxon>
        <taxon>Hexapoda</taxon>
        <taxon>Insecta</taxon>
        <taxon>Pterygota</taxon>
        <taxon>Neoptera</taxon>
        <taxon>Endopterygota</taxon>
        <taxon>Hymenoptera</taxon>
        <taxon>Apocrita</taxon>
        <taxon>Aculeata</taxon>
        <taxon>Formicoidea</taxon>
        <taxon>Formicidae</taxon>
        <taxon>Dorylinae</taxon>
        <taxon>Ooceraea</taxon>
    </lineage>
</organism>
<reference evidence="1 2" key="1">
    <citation type="journal article" date="2014" name="Curr. Biol.">
        <title>The genome of the clonal raider ant Cerapachys biroi.</title>
        <authorList>
            <person name="Oxley P.R."/>
            <person name="Ji L."/>
            <person name="Fetter-Pruneda I."/>
            <person name="McKenzie S.K."/>
            <person name="Li C."/>
            <person name="Hu H."/>
            <person name="Zhang G."/>
            <person name="Kronauer D.J."/>
        </authorList>
    </citation>
    <scope>NUCLEOTIDE SEQUENCE [LARGE SCALE GENOMIC DNA]</scope>
</reference>
<evidence type="ECO:0000313" key="2">
    <source>
        <dbReference type="Proteomes" id="UP000053097"/>
    </source>
</evidence>
<accession>A0A026WM46</accession>
<dbReference type="AlphaFoldDB" id="A0A026WM46"/>
<dbReference type="EMBL" id="KK107152">
    <property type="protein sequence ID" value="EZA57095.1"/>
    <property type="molecule type" value="Genomic_DNA"/>
</dbReference>
<feature type="non-terminal residue" evidence="1">
    <location>
        <position position="1"/>
    </location>
</feature>
<protein>
    <submittedName>
        <fullName evidence="1">Uncharacterized protein</fullName>
    </submittedName>
</protein>